<comment type="caution">
    <text evidence="2">The sequence shown here is derived from an EMBL/GenBank/DDBJ whole genome shotgun (WGS) entry which is preliminary data.</text>
</comment>
<dbReference type="InterPro" id="IPR036397">
    <property type="entry name" value="RNaseH_sf"/>
</dbReference>
<dbReference type="InterPro" id="IPR012337">
    <property type="entry name" value="RNaseH-like_sf"/>
</dbReference>
<dbReference type="InterPro" id="IPR013520">
    <property type="entry name" value="Ribonucl_H"/>
</dbReference>
<dbReference type="Proteomes" id="UP000076609">
    <property type="component" value="Unassembled WGS sequence"/>
</dbReference>
<reference evidence="3" key="1">
    <citation type="submission" date="2016-01" db="EMBL/GenBank/DDBJ databases">
        <title>Draft genome of Chromobacterium sp. F49.</title>
        <authorList>
            <person name="Hong K.W."/>
        </authorList>
    </citation>
    <scope>NUCLEOTIDE SEQUENCE [LARGE SCALE GENOMIC DNA]</scope>
    <source>
        <strain evidence="3">CN3</strain>
    </source>
</reference>
<protein>
    <submittedName>
        <fullName evidence="2">DNA polymerase III subunit epsilon</fullName>
    </submittedName>
</protein>
<feature type="domain" description="Exonuclease" evidence="1">
    <location>
        <begin position="1"/>
        <end position="164"/>
    </location>
</feature>
<dbReference type="NCBIfam" id="NF006615">
    <property type="entry name" value="PRK09182.1"/>
    <property type="match status" value="1"/>
</dbReference>
<organism evidence="2 3">
    <name type="scientific">Sphingomonas hankookensis</name>
    <dbReference type="NCBI Taxonomy" id="563996"/>
    <lineage>
        <taxon>Bacteria</taxon>
        <taxon>Pseudomonadati</taxon>
        <taxon>Pseudomonadota</taxon>
        <taxon>Alphaproteobacteria</taxon>
        <taxon>Sphingomonadales</taxon>
        <taxon>Sphingomonadaceae</taxon>
        <taxon>Sphingomonas</taxon>
    </lineage>
</organism>
<keyword evidence="3" id="KW-1185">Reference proteome</keyword>
<dbReference type="SMART" id="SM00479">
    <property type="entry name" value="EXOIII"/>
    <property type="match status" value="1"/>
</dbReference>
<accession>A0ABR5YH23</accession>
<dbReference type="Pfam" id="PF00929">
    <property type="entry name" value="RNase_T"/>
    <property type="match status" value="1"/>
</dbReference>
<proteinExistence type="predicted"/>
<gene>
    <name evidence="2" type="ORF">AVT10_00325</name>
</gene>
<sequence length="249" mass="28388">MVLDVETTGLDVERDAIIELAMRRFRYDDQGVITHIDRAYEWTEDPGKPIPPEIAMLTGLRDEDVAGQIIDDEAAVRLLRSATIVIAHHSRFDRRWVERRLEGAQGLAWACTMEQVDWRSRGFDGRSLGFLLCQAGWFHDGHRAGADVDAVIQLLRHPFEDGRTALADLLERSASPSWVVRAVGADFSVKDLLRSRGYRWDPARKTWWTEVTDDERGREEFWLAANVYSTSARALGPTFEEISATTRFL</sequence>
<dbReference type="Gene3D" id="3.30.420.10">
    <property type="entry name" value="Ribonuclease H-like superfamily/Ribonuclease H"/>
    <property type="match status" value="1"/>
</dbReference>
<evidence type="ECO:0000313" key="2">
    <source>
        <dbReference type="EMBL" id="KZE18957.1"/>
    </source>
</evidence>
<dbReference type="SUPFAM" id="SSF53098">
    <property type="entry name" value="Ribonuclease H-like"/>
    <property type="match status" value="1"/>
</dbReference>
<dbReference type="CDD" id="cd06127">
    <property type="entry name" value="DEDDh"/>
    <property type="match status" value="1"/>
</dbReference>
<evidence type="ECO:0000259" key="1">
    <source>
        <dbReference type="SMART" id="SM00479"/>
    </source>
</evidence>
<dbReference type="EMBL" id="LQQO01000001">
    <property type="protein sequence ID" value="KZE18957.1"/>
    <property type="molecule type" value="Genomic_DNA"/>
</dbReference>
<name>A0ABR5YH23_9SPHN</name>
<evidence type="ECO:0000313" key="3">
    <source>
        <dbReference type="Proteomes" id="UP000076609"/>
    </source>
</evidence>